<dbReference type="PANTHER" id="PTHR31003">
    <property type="entry name" value="MYB FAMILY TRANSCRIPTION FACTOR"/>
    <property type="match status" value="1"/>
</dbReference>
<dbReference type="InterPro" id="IPR001005">
    <property type="entry name" value="SANT/Myb"/>
</dbReference>
<dbReference type="GeneID" id="103709147"/>
<proteinExistence type="predicted"/>
<dbReference type="Pfam" id="PF00249">
    <property type="entry name" value="Myb_DNA-binding"/>
    <property type="match status" value="1"/>
</dbReference>
<dbReference type="KEGG" id="pda:103709147"/>
<protein>
    <submittedName>
        <fullName evidence="10">Myb family transcription factor EFM</fullName>
    </submittedName>
</protein>
<dbReference type="Proteomes" id="UP000228380">
    <property type="component" value="Chromosome 16"/>
</dbReference>
<keyword evidence="2" id="KW-0805">Transcription regulation</keyword>
<evidence type="ECO:0000256" key="7">
    <source>
        <dbReference type="SAM" id="MobiDB-lite"/>
    </source>
</evidence>
<feature type="region of interest" description="Disordered" evidence="7">
    <location>
        <begin position="147"/>
        <end position="170"/>
    </location>
</feature>
<name>A0A8B7C640_PHODC</name>
<dbReference type="InterPro" id="IPR017930">
    <property type="entry name" value="Myb_dom"/>
</dbReference>
<sequence>MGSAAPELGLDLKLYAMKSVSSFLREEASAIQNGEGRMVKLEECVKNLEQERRKIEAFKRELPLSMHLVCDVIQGLKEELEQCGGDRYARSCHVLEEFMPVKSKFEEEGRVKLEDDTKDKMNWMSSAQLWSDNYSDENKNNATDDEKRIAEKRGGEADCETSSLESRGRSGGGAFVPFKGLSALAENPMKEDKLAVALPDLSLLSPGITASRPVPAVTEDHRGGGLISKVAVRSPAPAPAVGSHLSLQAQQQSPRKARRCWSPELHRRFVSALQQLGGAQVATPKQIRELMKVDGLTNDEVKSHLQKYRLHTRRVPNASAATNSPVVMMGGLWAPQEHYSTSKQSASQSGSPQSPLQLAGAARTISITAGDSCEEEDGKSESYSWK</sequence>
<reference evidence="9" key="1">
    <citation type="journal article" date="2019" name="Nat. Commun.">
        <title>Genome-wide association mapping of date palm fruit traits.</title>
        <authorList>
            <person name="Hazzouri K.M."/>
            <person name="Gros-Balthazard M."/>
            <person name="Flowers J.M."/>
            <person name="Copetti D."/>
            <person name="Lemansour A."/>
            <person name="Lebrun M."/>
            <person name="Masmoudi K."/>
            <person name="Ferrand S."/>
            <person name="Dhar M.I."/>
            <person name="Fresquez Z.A."/>
            <person name="Rosas U."/>
            <person name="Zhang J."/>
            <person name="Talag J."/>
            <person name="Lee S."/>
            <person name="Kudrna D."/>
            <person name="Powell R.F."/>
            <person name="Leitch I.J."/>
            <person name="Krueger R.R."/>
            <person name="Wing R.A."/>
            <person name="Amiri K.M.A."/>
            <person name="Purugganan M.D."/>
        </authorList>
    </citation>
    <scope>NUCLEOTIDE SEQUENCE [LARGE SCALE GENOMIC DNA]</scope>
    <source>
        <strain evidence="9">cv. Khalas</strain>
    </source>
</reference>
<keyword evidence="4" id="KW-0804">Transcription</keyword>
<keyword evidence="6" id="KW-0175">Coiled coil</keyword>
<comment type="subcellular location">
    <subcellularLocation>
        <location evidence="1">Nucleus</location>
    </subcellularLocation>
</comment>
<dbReference type="NCBIfam" id="TIGR01557">
    <property type="entry name" value="myb_SHAQKYF"/>
    <property type="match status" value="1"/>
</dbReference>
<evidence type="ECO:0000256" key="6">
    <source>
        <dbReference type="SAM" id="Coils"/>
    </source>
</evidence>
<keyword evidence="9" id="KW-1185">Reference proteome</keyword>
<accession>A0A8B7C640</accession>
<dbReference type="Gene3D" id="1.10.10.60">
    <property type="entry name" value="Homeodomain-like"/>
    <property type="match status" value="1"/>
</dbReference>
<dbReference type="FunFam" id="1.10.10.60:FF:000002">
    <property type="entry name" value="Myb family transcription factor"/>
    <property type="match status" value="1"/>
</dbReference>
<feature type="coiled-coil region" evidence="6">
    <location>
        <begin position="31"/>
        <end position="61"/>
    </location>
</feature>
<dbReference type="GO" id="GO:0003700">
    <property type="term" value="F:DNA-binding transcription factor activity"/>
    <property type="evidence" value="ECO:0007669"/>
    <property type="project" value="InterPro"/>
</dbReference>
<evidence type="ECO:0000256" key="3">
    <source>
        <dbReference type="ARBA" id="ARBA00023125"/>
    </source>
</evidence>
<dbReference type="InterPro" id="IPR044787">
    <property type="entry name" value="HHO5-like"/>
</dbReference>
<reference evidence="10" key="2">
    <citation type="submission" date="2025-08" db="UniProtKB">
        <authorList>
            <consortium name="RefSeq"/>
        </authorList>
    </citation>
    <scope>IDENTIFICATION</scope>
    <source>
        <tissue evidence="10">Young leaves</tissue>
    </source>
</reference>
<evidence type="ECO:0000256" key="2">
    <source>
        <dbReference type="ARBA" id="ARBA00023015"/>
    </source>
</evidence>
<evidence type="ECO:0000259" key="8">
    <source>
        <dbReference type="PROSITE" id="PS51294"/>
    </source>
</evidence>
<dbReference type="InterPro" id="IPR009057">
    <property type="entry name" value="Homeodomain-like_sf"/>
</dbReference>
<dbReference type="Pfam" id="PF26575">
    <property type="entry name" value="HHO5_N"/>
    <property type="match status" value="1"/>
</dbReference>
<dbReference type="GO" id="GO:0003677">
    <property type="term" value="F:DNA binding"/>
    <property type="evidence" value="ECO:0007669"/>
    <property type="project" value="UniProtKB-KW"/>
</dbReference>
<feature type="region of interest" description="Disordered" evidence="7">
    <location>
        <begin position="339"/>
        <end position="386"/>
    </location>
</feature>
<dbReference type="RefSeq" id="XP_008792589.2">
    <property type="nucleotide sequence ID" value="XM_008794367.4"/>
</dbReference>
<dbReference type="AlphaFoldDB" id="A0A8B7C640"/>
<evidence type="ECO:0000256" key="1">
    <source>
        <dbReference type="ARBA" id="ARBA00004123"/>
    </source>
</evidence>
<keyword evidence="5" id="KW-0539">Nucleus</keyword>
<dbReference type="PROSITE" id="PS51294">
    <property type="entry name" value="HTH_MYB"/>
    <property type="match status" value="1"/>
</dbReference>
<evidence type="ECO:0000313" key="10">
    <source>
        <dbReference type="RefSeq" id="XP_008792589.2"/>
    </source>
</evidence>
<evidence type="ECO:0000256" key="5">
    <source>
        <dbReference type="ARBA" id="ARBA00023242"/>
    </source>
</evidence>
<dbReference type="GO" id="GO:0005634">
    <property type="term" value="C:nucleus"/>
    <property type="evidence" value="ECO:0007669"/>
    <property type="project" value="UniProtKB-SubCell"/>
</dbReference>
<organism evidence="9 10">
    <name type="scientific">Phoenix dactylifera</name>
    <name type="common">Date palm</name>
    <dbReference type="NCBI Taxonomy" id="42345"/>
    <lineage>
        <taxon>Eukaryota</taxon>
        <taxon>Viridiplantae</taxon>
        <taxon>Streptophyta</taxon>
        <taxon>Embryophyta</taxon>
        <taxon>Tracheophyta</taxon>
        <taxon>Spermatophyta</taxon>
        <taxon>Magnoliopsida</taxon>
        <taxon>Liliopsida</taxon>
        <taxon>Arecaceae</taxon>
        <taxon>Coryphoideae</taxon>
        <taxon>Phoeniceae</taxon>
        <taxon>Phoenix</taxon>
    </lineage>
</organism>
<evidence type="ECO:0000313" key="9">
    <source>
        <dbReference type="Proteomes" id="UP000228380"/>
    </source>
</evidence>
<evidence type="ECO:0000256" key="4">
    <source>
        <dbReference type="ARBA" id="ARBA00023163"/>
    </source>
</evidence>
<dbReference type="InterPro" id="IPR058673">
    <property type="entry name" value="HHO5-like_N"/>
</dbReference>
<keyword evidence="3" id="KW-0238">DNA-binding</keyword>
<feature type="compositionally biased region" description="Basic and acidic residues" evidence="7">
    <location>
        <begin position="147"/>
        <end position="156"/>
    </location>
</feature>
<dbReference type="OrthoDB" id="1908613at2759"/>
<dbReference type="InterPro" id="IPR006447">
    <property type="entry name" value="Myb_dom_plants"/>
</dbReference>
<feature type="domain" description="HTH myb-type" evidence="8">
    <location>
        <begin position="253"/>
        <end position="313"/>
    </location>
</feature>
<dbReference type="SUPFAM" id="SSF46689">
    <property type="entry name" value="Homeodomain-like"/>
    <property type="match status" value="1"/>
</dbReference>
<gene>
    <name evidence="10" type="primary">LOC103709147</name>
</gene>
<feature type="compositionally biased region" description="Low complexity" evidence="7">
    <location>
        <begin position="341"/>
        <end position="359"/>
    </location>
</feature>
<dbReference type="PANTHER" id="PTHR31003:SF3">
    <property type="entry name" value="HOMEODOMAIN-LIKE SUPERFAMILY PROTEIN-RELATED"/>
    <property type="match status" value="1"/>
</dbReference>